<reference evidence="2" key="1">
    <citation type="journal article" date="2013" name="Nature">
        <title>Pan genome of the phytoplankton Emiliania underpins its global distribution.</title>
        <authorList>
            <person name="Read B.A."/>
            <person name="Kegel J."/>
            <person name="Klute M.J."/>
            <person name="Kuo A."/>
            <person name="Lefebvre S.C."/>
            <person name="Maumus F."/>
            <person name="Mayer C."/>
            <person name="Miller J."/>
            <person name="Monier A."/>
            <person name="Salamov A."/>
            <person name="Young J."/>
            <person name="Aguilar M."/>
            <person name="Claverie J.M."/>
            <person name="Frickenhaus S."/>
            <person name="Gonzalez K."/>
            <person name="Herman E.K."/>
            <person name="Lin Y.C."/>
            <person name="Napier J."/>
            <person name="Ogata H."/>
            <person name="Sarno A.F."/>
            <person name="Shmutz J."/>
            <person name="Schroeder D."/>
            <person name="de Vargas C."/>
            <person name="Verret F."/>
            <person name="von Dassow P."/>
            <person name="Valentin K."/>
            <person name="Van de Peer Y."/>
            <person name="Wheeler G."/>
            <person name="Dacks J.B."/>
            <person name="Delwiche C.F."/>
            <person name="Dyhrman S.T."/>
            <person name="Glockner G."/>
            <person name="John U."/>
            <person name="Richards T."/>
            <person name="Worden A.Z."/>
            <person name="Zhang X."/>
            <person name="Grigoriev I.V."/>
            <person name="Allen A.E."/>
            <person name="Bidle K."/>
            <person name="Borodovsky M."/>
            <person name="Bowler C."/>
            <person name="Brownlee C."/>
            <person name="Cock J.M."/>
            <person name="Elias M."/>
            <person name="Gladyshev V.N."/>
            <person name="Groth M."/>
            <person name="Guda C."/>
            <person name="Hadaegh A."/>
            <person name="Iglesias-Rodriguez M.D."/>
            <person name="Jenkins J."/>
            <person name="Jones B.M."/>
            <person name="Lawson T."/>
            <person name="Leese F."/>
            <person name="Lindquist E."/>
            <person name="Lobanov A."/>
            <person name="Lomsadze A."/>
            <person name="Malik S.B."/>
            <person name="Marsh M.E."/>
            <person name="Mackinder L."/>
            <person name="Mock T."/>
            <person name="Mueller-Roeber B."/>
            <person name="Pagarete A."/>
            <person name="Parker M."/>
            <person name="Probert I."/>
            <person name="Quesneville H."/>
            <person name="Raines C."/>
            <person name="Rensing S.A."/>
            <person name="Riano-Pachon D.M."/>
            <person name="Richier S."/>
            <person name="Rokitta S."/>
            <person name="Shiraiwa Y."/>
            <person name="Soanes D.M."/>
            <person name="van der Giezen M."/>
            <person name="Wahlund T.M."/>
            <person name="Williams B."/>
            <person name="Wilson W."/>
            <person name="Wolfe G."/>
            <person name="Wurch L.L."/>
        </authorList>
    </citation>
    <scope>NUCLEOTIDE SEQUENCE</scope>
</reference>
<dbReference type="GeneID" id="17268875"/>
<keyword evidence="2" id="KW-1185">Reference proteome</keyword>
<dbReference type="AlphaFoldDB" id="A0A0D3JIJ6"/>
<dbReference type="EnsemblProtists" id="EOD23331">
    <property type="protein sequence ID" value="EOD23331"/>
    <property type="gene ID" value="EMIHUDRAFT_444167"/>
</dbReference>
<dbReference type="Proteomes" id="UP000013827">
    <property type="component" value="Unassembled WGS sequence"/>
</dbReference>
<protein>
    <submittedName>
        <fullName evidence="1">Uncharacterized protein</fullName>
    </submittedName>
</protein>
<sequence>MNVRAVYRPVHLWRHLRTQHSSSWIYGGIDARGSTNCRWAEEIAAEVSAVDMVGWVLRERSFSSQLGIELCQPTHCDGWQSLTRLMVG</sequence>
<reference evidence="1" key="2">
    <citation type="submission" date="2024-10" db="UniProtKB">
        <authorList>
            <consortium name="EnsemblProtists"/>
        </authorList>
    </citation>
    <scope>IDENTIFICATION</scope>
</reference>
<proteinExistence type="predicted"/>
<dbReference type="PaxDb" id="2903-EOD23331"/>
<accession>A0A0D3JIJ6</accession>
<dbReference type="KEGG" id="ehx:EMIHUDRAFT_444167"/>
<dbReference type="RefSeq" id="XP_005775760.1">
    <property type="nucleotide sequence ID" value="XM_005775703.1"/>
</dbReference>
<name>A0A0D3JIJ6_EMIH1</name>
<organism evidence="1 2">
    <name type="scientific">Emiliania huxleyi (strain CCMP1516)</name>
    <dbReference type="NCBI Taxonomy" id="280463"/>
    <lineage>
        <taxon>Eukaryota</taxon>
        <taxon>Haptista</taxon>
        <taxon>Haptophyta</taxon>
        <taxon>Prymnesiophyceae</taxon>
        <taxon>Isochrysidales</taxon>
        <taxon>Noelaerhabdaceae</taxon>
        <taxon>Emiliania</taxon>
    </lineage>
</organism>
<dbReference type="HOGENOM" id="CLU_2473671_0_0_1"/>
<evidence type="ECO:0000313" key="1">
    <source>
        <dbReference type="EnsemblProtists" id="EOD23331"/>
    </source>
</evidence>
<evidence type="ECO:0000313" key="2">
    <source>
        <dbReference type="Proteomes" id="UP000013827"/>
    </source>
</evidence>